<evidence type="ECO:0000313" key="2">
    <source>
        <dbReference type="Proteomes" id="UP001497535"/>
    </source>
</evidence>
<comment type="caution">
    <text evidence="1">The sequence shown here is derived from an EMBL/GenBank/DDBJ whole genome shotgun (WGS) entry which is preliminary data.</text>
</comment>
<proteinExistence type="predicted"/>
<organism evidence="1 2">
    <name type="scientific">Meloidogyne enterolobii</name>
    <name type="common">Root-knot nematode worm</name>
    <name type="synonym">Meloidogyne mayaguensis</name>
    <dbReference type="NCBI Taxonomy" id="390850"/>
    <lineage>
        <taxon>Eukaryota</taxon>
        <taxon>Metazoa</taxon>
        <taxon>Ecdysozoa</taxon>
        <taxon>Nematoda</taxon>
        <taxon>Chromadorea</taxon>
        <taxon>Rhabditida</taxon>
        <taxon>Tylenchina</taxon>
        <taxon>Tylenchomorpha</taxon>
        <taxon>Tylenchoidea</taxon>
        <taxon>Meloidogynidae</taxon>
        <taxon>Meloidogyninae</taxon>
        <taxon>Meloidogyne</taxon>
    </lineage>
</organism>
<keyword evidence="2" id="KW-1185">Reference proteome</keyword>
<sequence length="350" mass="39953">MSSISTGIDPAAKYQRLSVEYVKVRNQVSVLKSALLEEQAKTTELQHQITAGDTKLRKTESERDSLAFRNDQLVKRVESLQESLEAQLSIFEPTKGKKKHKEANLRLVAENTRMHQHQTFGGTSTSDPNIIMEEELERKILENSVLHSKLFDVERRSTETTNELLQRIESLQKENSALRNASSLNGSTNFVKTANTDLPSDSAVSVDSTDQTDVENEEIVAKRRLLEEYYTERISTLTKSLQHATGRATYYKQECEELVRKGLSDAGQIEDLQSKVRDLEDKCTLLHETLETTQQNYGEQMKQLHEYMAEQDDKMNSSTQDDQHLYQAVTRNGVGSKKREKRPMSWFSSS</sequence>
<dbReference type="Proteomes" id="UP001497535">
    <property type="component" value="Unassembled WGS sequence"/>
</dbReference>
<name>A0ACB0Z2G2_MELEN</name>
<dbReference type="EMBL" id="CAVMJV010000023">
    <property type="protein sequence ID" value="CAK5073080.1"/>
    <property type="molecule type" value="Genomic_DNA"/>
</dbReference>
<reference evidence="1" key="1">
    <citation type="submission" date="2023-11" db="EMBL/GenBank/DDBJ databases">
        <authorList>
            <person name="Poullet M."/>
        </authorList>
    </citation>
    <scope>NUCLEOTIDE SEQUENCE</scope>
    <source>
        <strain evidence="1">E1834</strain>
    </source>
</reference>
<protein>
    <submittedName>
        <fullName evidence="1">Uncharacterized protein</fullName>
    </submittedName>
</protein>
<accession>A0ACB0Z2G2</accession>
<gene>
    <name evidence="1" type="ORF">MENTE1834_LOCUS19720</name>
</gene>
<evidence type="ECO:0000313" key="1">
    <source>
        <dbReference type="EMBL" id="CAK5073080.1"/>
    </source>
</evidence>